<name>A0ABQ2XUF5_9BURK</name>
<accession>A0ABQ2XUF5</accession>
<gene>
    <name evidence="1" type="ORF">GCM10010946_10210</name>
</gene>
<evidence type="ECO:0000313" key="2">
    <source>
        <dbReference type="Proteomes" id="UP000653343"/>
    </source>
</evidence>
<keyword evidence="2" id="KW-1185">Reference proteome</keyword>
<reference evidence="2" key="1">
    <citation type="journal article" date="2019" name="Int. J. Syst. Evol. Microbiol.">
        <title>The Global Catalogue of Microorganisms (GCM) 10K type strain sequencing project: providing services to taxonomists for standard genome sequencing and annotation.</title>
        <authorList>
            <consortium name="The Broad Institute Genomics Platform"/>
            <consortium name="The Broad Institute Genome Sequencing Center for Infectious Disease"/>
            <person name="Wu L."/>
            <person name="Ma J."/>
        </authorList>
    </citation>
    <scope>NUCLEOTIDE SEQUENCE [LARGE SCALE GENOMIC DNA]</scope>
    <source>
        <strain evidence="2">KCTC 23917</strain>
    </source>
</reference>
<protein>
    <submittedName>
        <fullName evidence="1">Uncharacterized protein</fullName>
    </submittedName>
</protein>
<dbReference type="RefSeq" id="WP_189355973.1">
    <property type="nucleotide sequence ID" value="NZ_BMYU01000002.1"/>
</dbReference>
<comment type="caution">
    <text evidence="1">The sequence shown here is derived from an EMBL/GenBank/DDBJ whole genome shotgun (WGS) entry which is preliminary data.</text>
</comment>
<sequence length="357" mass="39945">MSGPTTALFLSSDPLSILLSAALIRAQAAIVNAHLTAEQLADKNEETLQNRISTFSDESTSYEHQLQQALLQAENNYAELIALANQIGCEAQIGCARPVRPETEDAEALTTYVQALQALNQQCKPVLLAEAARRAEQLHEGTETTLASTAQQQIPRRIAERLLQRIAHLGDIPEPLQQLAQQLSLALPGPHADMLATELRLQVQQLLDAELQRQVQEAQAIIIEQSLKDLGYQVEEIRETLFVEGGVVHFRRSDWGAYMVRLRIDPKQKTANFNVIRAVAEGENERSVMDHIAEDRWCSEFPALLKALEARGLSLQVTRRLEAGELPVQLVLASKLPQFLEEEQRVQQQQLRQRPLQ</sequence>
<proteinExistence type="predicted"/>
<evidence type="ECO:0000313" key="1">
    <source>
        <dbReference type="EMBL" id="GGX34885.1"/>
    </source>
</evidence>
<dbReference type="EMBL" id="BMYU01000002">
    <property type="protein sequence ID" value="GGX34885.1"/>
    <property type="molecule type" value="Genomic_DNA"/>
</dbReference>
<organism evidence="1 2">
    <name type="scientific">Undibacterium squillarum</name>
    <dbReference type="NCBI Taxonomy" id="1131567"/>
    <lineage>
        <taxon>Bacteria</taxon>
        <taxon>Pseudomonadati</taxon>
        <taxon>Pseudomonadota</taxon>
        <taxon>Betaproteobacteria</taxon>
        <taxon>Burkholderiales</taxon>
        <taxon>Oxalobacteraceae</taxon>
        <taxon>Undibacterium</taxon>
    </lineage>
</organism>
<dbReference type="Proteomes" id="UP000653343">
    <property type="component" value="Unassembled WGS sequence"/>
</dbReference>